<proteinExistence type="predicted"/>
<dbReference type="AlphaFoldDB" id="A0A0C9TKS2"/>
<name>A0A0C9TKS2_SPHS4</name>
<evidence type="ECO:0000313" key="1">
    <source>
        <dbReference type="EMBL" id="KIJ22424.1"/>
    </source>
</evidence>
<sequence length="163" mass="18475">MAVHSPKSPKGCAGAEAVFIILFVRLFEREIDSLEDYADLRAVTGAYFQGRLLDISDNFLESYRMASWAVSAKSKIESKSGKHSVGSLRQQLLVGPRALPTVTDSSRVTDGKQFPRYVFPNPNVFFPFFEFLPPLKLSRRLMKSSDQYLVDINHRFGNFCNLF</sequence>
<dbReference type="EMBL" id="KN838265">
    <property type="protein sequence ID" value="KIJ22424.1"/>
    <property type="molecule type" value="Genomic_DNA"/>
</dbReference>
<reference evidence="1 2" key="1">
    <citation type="submission" date="2014-06" db="EMBL/GenBank/DDBJ databases">
        <title>Evolutionary Origins and Diversification of the Mycorrhizal Mutualists.</title>
        <authorList>
            <consortium name="DOE Joint Genome Institute"/>
            <consortium name="Mycorrhizal Genomics Consortium"/>
            <person name="Kohler A."/>
            <person name="Kuo A."/>
            <person name="Nagy L.G."/>
            <person name="Floudas D."/>
            <person name="Copeland A."/>
            <person name="Barry K.W."/>
            <person name="Cichocki N."/>
            <person name="Veneault-Fourrey C."/>
            <person name="LaButti K."/>
            <person name="Lindquist E.A."/>
            <person name="Lipzen A."/>
            <person name="Lundell T."/>
            <person name="Morin E."/>
            <person name="Murat C."/>
            <person name="Riley R."/>
            <person name="Ohm R."/>
            <person name="Sun H."/>
            <person name="Tunlid A."/>
            <person name="Henrissat B."/>
            <person name="Grigoriev I.V."/>
            <person name="Hibbett D.S."/>
            <person name="Martin F."/>
        </authorList>
    </citation>
    <scope>NUCLEOTIDE SEQUENCE [LARGE SCALE GENOMIC DNA]</scope>
    <source>
        <strain evidence="1 2">SS14</strain>
    </source>
</reference>
<accession>A0A0C9TKS2</accession>
<organism evidence="1 2">
    <name type="scientific">Sphaerobolus stellatus (strain SS14)</name>
    <dbReference type="NCBI Taxonomy" id="990650"/>
    <lineage>
        <taxon>Eukaryota</taxon>
        <taxon>Fungi</taxon>
        <taxon>Dikarya</taxon>
        <taxon>Basidiomycota</taxon>
        <taxon>Agaricomycotina</taxon>
        <taxon>Agaricomycetes</taxon>
        <taxon>Phallomycetidae</taxon>
        <taxon>Geastrales</taxon>
        <taxon>Sphaerobolaceae</taxon>
        <taxon>Sphaerobolus</taxon>
    </lineage>
</organism>
<dbReference type="HOGENOM" id="CLU_1628111_0_0_1"/>
<keyword evidence="2" id="KW-1185">Reference proteome</keyword>
<evidence type="ECO:0000313" key="2">
    <source>
        <dbReference type="Proteomes" id="UP000054279"/>
    </source>
</evidence>
<dbReference type="Proteomes" id="UP000054279">
    <property type="component" value="Unassembled WGS sequence"/>
</dbReference>
<protein>
    <submittedName>
        <fullName evidence="1">Uncharacterized protein</fullName>
    </submittedName>
</protein>
<gene>
    <name evidence="1" type="ORF">M422DRAFT_277152</name>
</gene>